<protein>
    <submittedName>
        <fullName evidence="5">Methyltransferase type 11</fullName>
    </submittedName>
</protein>
<dbReference type="EMBL" id="AOME01000050">
    <property type="protein sequence ID" value="EMA53723.1"/>
    <property type="molecule type" value="Genomic_DNA"/>
</dbReference>
<sequence>MDSTEVRRRWAERSGAYSPAYYAHHGPNATSEAIRERLEPIGREASILELGCSSGRHLAHLHDHGYEDLHGIEINPEALDVMAEAHPELATQGTFHVDAIQDVVTEFDDGRFDAVFSVETLQHLHPDDEWVFDELRRITDNRLITAENETGVADRENTDTDAMNNVDGVPLYYRNWKDVFTNHGFTEIGSEPVKRGTLRVFRPVRD</sequence>
<dbReference type="InterPro" id="IPR041698">
    <property type="entry name" value="Methyltransf_25"/>
</dbReference>
<keyword evidence="2 5" id="KW-0808">Transferase</keyword>
<evidence type="ECO:0000313" key="6">
    <source>
        <dbReference type="Proteomes" id="UP000011625"/>
    </source>
</evidence>
<dbReference type="SUPFAM" id="SSF53335">
    <property type="entry name" value="S-adenosyl-L-methionine-dependent methyltransferases"/>
    <property type="match status" value="1"/>
</dbReference>
<dbReference type="STRING" id="1227456.C450_07437"/>
<evidence type="ECO:0000256" key="1">
    <source>
        <dbReference type="ARBA" id="ARBA00022603"/>
    </source>
</evidence>
<dbReference type="OrthoDB" id="6243at2157"/>
<evidence type="ECO:0000256" key="2">
    <source>
        <dbReference type="ARBA" id="ARBA00022679"/>
    </source>
</evidence>
<comment type="caution">
    <text evidence="5">The sequence shown here is derived from an EMBL/GenBank/DDBJ whole genome shotgun (WGS) entry which is preliminary data.</text>
</comment>
<evidence type="ECO:0000259" key="4">
    <source>
        <dbReference type="Pfam" id="PF13649"/>
    </source>
</evidence>
<accession>M0N824</accession>
<dbReference type="PANTHER" id="PTHR43464:SF19">
    <property type="entry name" value="UBIQUINONE BIOSYNTHESIS O-METHYLTRANSFERASE, MITOCHONDRIAL"/>
    <property type="match status" value="1"/>
</dbReference>
<dbReference type="RefSeq" id="WP_005042033.1">
    <property type="nucleotide sequence ID" value="NZ_AOME01000050.1"/>
</dbReference>
<dbReference type="GO" id="GO:0032259">
    <property type="term" value="P:methylation"/>
    <property type="evidence" value="ECO:0007669"/>
    <property type="project" value="UniProtKB-KW"/>
</dbReference>
<organism evidence="5 6">
    <name type="scientific">Halococcus salifodinae DSM 8989</name>
    <dbReference type="NCBI Taxonomy" id="1227456"/>
    <lineage>
        <taxon>Archaea</taxon>
        <taxon>Methanobacteriati</taxon>
        <taxon>Methanobacteriota</taxon>
        <taxon>Stenosarchaea group</taxon>
        <taxon>Halobacteria</taxon>
        <taxon>Halobacteriales</taxon>
        <taxon>Halococcaceae</taxon>
        <taxon>Halococcus</taxon>
    </lineage>
</organism>
<evidence type="ECO:0000313" key="5">
    <source>
        <dbReference type="EMBL" id="EMA53723.1"/>
    </source>
</evidence>
<proteinExistence type="predicted"/>
<dbReference type="AlphaFoldDB" id="M0N824"/>
<keyword evidence="1 5" id="KW-0489">Methyltransferase</keyword>
<keyword evidence="6" id="KW-1185">Reference proteome</keyword>
<dbReference type="Gene3D" id="3.40.50.150">
    <property type="entry name" value="Vaccinia Virus protein VP39"/>
    <property type="match status" value="1"/>
</dbReference>
<dbReference type="CDD" id="cd02440">
    <property type="entry name" value="AdoMet_MTases"/>
    <property type="match status" value="1"/>
</dbReference>
<dbReference type="PANTHER" id="PTHR43464">
    <property type="entry name" value="METHYLTRANSFERASE"/>
    <property type="match status" value="1"/>
</dbReference>
<evidence type="ECO:0000256" key="3">
    <source>
        <dbReference type="ARBA" id="ARBA00022691"/>
    </source>
</evidence>
<reference evidence="5 6" key="1">
    <citation type="journal article" date="2014" name="PLoS Genet.">
        <title>Phylogenetically driven sequencing of extremely halophilic archaea reveals strategies for static and dynamic osmo-response.</title>
        <authorList>
            <person name="Becker E.A."/>
            <person name="Seitzer P.M."/>
            <person name="Tritt A."/>
            <person name="Larsen D."/>
            <person name="Krusor M."/>
            <person name="Yao A.I."/>
            <person name="Wu D."/>
            <person name="Madern D."/>
            <person name="Eisen J.A."/>
            <person name="Darling A.E."/>
            <person name="Facciotti M.T."/>
        </authorList>
    </citation>
    <scope>NUCLEOTIDE SEQUENCE [LARGE SCALE GENOMIC DNA]</scope>
    <source>
        <strain evidence="5 6">DSM 8989</strain>
    </source>
</reference>
<gene>
    <name evidence="5" type="ORF">C450_07437</name>
</gene>
<keyword evidence="3" id="KW-0949">S-adenosyl-L-methionine</keyword>
<dbReference type="GO" id="GO:0008168">
    <property type="term" value="F:methyltransferase activity"/>
    <property type="evidence" value="ECO:0007669"/>
    <property type="project" value="UniProtKB-KW"/>
</dbReference>
<dbReference type="Pfam" id="PF13649">
    <property type="entry name" value="Methyltransf_25"/>
    <property type="match status" value="1"/>
</dbReference>
<dbReference type="Proteomes" id="UP000011625">
    <property type="component" value="Unassembled WGS sequence"/>
</dbReference>
<dbReference type="InterPro" id="IPR029063">
    <property type="entry name" value="SAM-dependent_MTases_sf"/>
</dbReference>
<feature type="domain" description="Methyltransferase" evidence="4">
    <location>
        <begin position="47"/>
        <end position="139"/>
    </location>
</feature>
<name>M0N824_9EURY</name>
<dbReference type="PATRIC" id="fig|1227456.3.peg.1486"/>